<dbReference type="Gene3D" id="3.30.1490.20">
    <property type="entry name" value="ATP-grasp fold, A domain"/>
    <property type="match status" value="1"/>
</dbReference>
<comment type="similarity">
    <text evidence="1">Belongs to the D-alanine--D-alanine ligase family.</text>
</comment>
<dbReference type="InterPro" id="IPR011127">
    <property type="entry name" value="Dala_Dala_lig_N"/>
</dbReference>
<evidence type="ECO:0000256" key="5">
    <source>
        <dbReference type="ARBA" id="ARBA00022960"/>
    </source>
</evidence>
<evidence type="ECO:0000256" key="3">
    <source>
        <dbReference type="ARBA" id="ARBA00022741"/>
    </source>
</evidence>
<evidence type="ECO:0000256" key="6">
    <source>
        <dbReference type="ARBA" id="ARBA00022984"/>
    </source>
</evidence>
<keyword evidence="6" id="KW-0573">Peptidoglycan synthesis</keyword>
<feature type="domain" description="ATP-grasp" evidence="9">
    <location>
        <begin position="211"/>
        <end position="449"/>
    </location>
</feature>
<evidence type="ECO:0000256" key="4">
    <source>
        <dbReference type="ARBA" id="ARBA00022840"/>
    </source>
</evidence>
<dbReference type="GO" id="GO:0008360">
    <property type="term" value="P:regulation of cell shape"/>
    <property type="evidence" value="ECO:0007669"/>
    <property type="project" value="UniProtKB-KW"/>
</dbReference>
<proteinExistence type="inferred from homology"/>
<reference evidence="10" key="1">
    <citation type="submission" date="2018-04" db="EMBL/GenBank/DDBJ databases">
        <title>WGS assembly of Panicum hallii.</title>
        <authorList>
            <person name="Lovell J."/>
            <person name="Jenkins J."/>
            <person name="Lowry D."/>
            <person name="Mamidi S."/>
            <person name="Sreedasyam A."/>
            <person name="Weng X."/>
            <person name="Barry K."/>
            <person name="Bonette J."/>
            <person name="Campitelli B."/>
            <person name="Daum C."/>
            <person name="Gordon S."/>
            <person name="Gould B."/>
            <person name="Lipzen A."/>
            <person name="Macqueen A."/>
            <person name="Palacio-Mejia J."/>
            <person name="Plott C."/>
            <person name="Shakirov E."/>
            <person name="Shu S."/>
            <person name="Yoshinaga Y."/>
            <person name="Zane M."/>
            <person name="Rokhsar D."/>
            <person name="Grimwood J."/>
            <person name="Schmutz J."/>
            <person name="Juenger T."/>
        </authorList>
    </citation>
    <scope>NUCLEOTIDE SEQUENCE [LARGE SCALE GENOMIC DNA]</scope>
    <source>
        <strain evidence="10">FIL2</strain>
    </source>
</reference>
<dbReference type="PROSITE" id="PS50975">
    <property type="entry name" value="ATP_GRASP"/>
    <property type="match status" value="2"/>
</dbReference>
<keyword evidence="3 8" id="KW-0547">Nucleotide-binding</keyword>
<dbReference type="GO" id="GO:0009507">
    <property type="term" value="C:chloroplast"/>
    <property type="evidence" value="ECO:0007669"/>
    <property type="project" value="TreeGrafter"/>
</dbReference>
<dbReference type="Pfam" id="PF01820">
    <property type="entry name" value="Dala_Dala_lig_N"/>
    <property type="match status" value="2"/>
</dbReference>
<dbReference type="InterPro" id="IPR000291">
    <property type="entry name" value="D-Ala_lig_Van_CS"/>
</dbReference>
<gene>
    <name evidence="10" type="ORF">PAHAL_2G498100</name>
</gene>
<dbReference type="PANTHER" id="PTHR23132">
    <property type="entry name" value="D-ALANINE--D-ALANINE LIGASE"/>
    <property type="match status" value="1"/>
</dbReference>
<keyword evidence="2" id="KW-0436">Ligase</keyword>
<keyword evidence="7" id="KW-0961">Cell wall biogenesis/degradation</keyword>
<dbReference type="FunFam" id="3.30.470.20:FF:000048">
    <property type="entry name" value="D-alanine--D-alanine ligase family"/>
    <property type="match status" value="1"/>
</dbReference>
<dbReference type="InterPro" id="IPR011761">
    <property type="entry name" value="ATP-grasp"/>
</dbReference>
<dbReference type="GO" id="GO:0071555">
    <property type="term" value="P:cell wall organization"/>
    <property type="evidence" value="ECO:0007669"/>
    <property type="project" value="UniProtKB-KW"/>
</dbReference>
<dbReference type="FunFam" id="3.40.50.20:FF:000028">
    <property type="entry name" value="D-alanine-D-alanine ligase family"/>
    <property type="match status" value="1"/>
</dbReference>
<dbReference type="SUPFAM" id="SSF52440">
    <property type="entry name" value="PreATP-grasp domain"/>
    <property type="match status" value="2"/>
</dbReference>
<dbReference type="GO" id="GO:0005524">
    <property type="term" value="F:ATP binding"/>
    <property type="evidence" value="ECO:0007669"/>
    <property type="project" value="UniProtKB-UniRule"/>
</dbReference>
<dbReference type="AlphaFoldDB" id="A0A2S3H571"/>
<evidence type="ECO:0000259" key="9">
    <source>
        <dbReference type="PROSITE" id="PS50975"/>
    </source>
</evidence>
<evidence type="ECO:0000256" key="1">
    <source>
        <dbReference type="ARBA" id="ARBA00010871"/>
    </source>
</evidence>
<dbReference type="PANTHER" id="PTHR23132:SF0">
    <property type="entry name" value="D-ALANINE-D-ALANINE LIGASE FAMILY"/>
    <property type="match status" value="1"/>
</dbReference>
<evidence type="ECO:0000313" key="10">
    <source>
        <dbReference type="EMBL" id="PAN15566.1"/>
    </source>
</evidence>
<dbReference type="Gene3D" id="3.40.50.20">
    <property type="match status" value="2"/>
</dbReference>
<dbReference type="InterPro" id="IPR016185">
    <property type="entry name" value="PreATP-grasp_dom_sf"/>
</dbReference>
<dbReference type="FunFam" id="3.30.470.20:FF:000061">
    <property type="entry name" value="D-alanine-D-alanine ligase family"/>
    <property type="match status" value="1"/>
</dbReference>
<dbReference type="Gene3D" id="3.30.470.20">
    <property type="entry name" value="ATP-grasp fold, B domain"/>
    <property type="match status" value="2"/>
</dbReference>
<dbReference type="Proteomes" id="UP000243499">
    <property type="component" value="Chromosome 2"/>
</dbReference>
<keyword evidence="5" id="KW-0133">Cell shape</keyword>
<protein>
    <recommendedName>
        <fullName evidence="9">ATP-grasp domain-containing protein</fullName>
    </recommendedName>
</protein>
<dbReference type="Gramene" id="PAN15566">
    <property type="protein sequence ID" value="PAN15566"/>
    <property type="gene ID" value="PAHAL_2G498100"/>
</dbReference>
<dbReference type="FunFam" id="3.40.50.20:FF:000027">
    <property type="entry name" value="D-alanine-D-alanine ligase family"/>
    <property type="match status" value="1"/>
</dbReference>
<accession>A0A2S3H571</accession>
<evidence type="ECO:0000256" key="8">
    <source>
        <dbReference type="PROSITE-ProRule" id="PRU00409"/>
    </source>
</evidence>
<dbReference type="EMBL" id="CM008047">
    <property type="protein sequence ID" value="PAN15566.1"/>
    <property type="molecule type" value="Genomic_DNA"/>
</dbReference>
<feature type="domain" description="ATP-grasp" evidence="9">
    <location>
        <begin position="677"/>
        <end position="942"/>
    </location>
</feature>
<keyword evidence="4 8" id="KW-0067">ATP-binding</keyword>
<dbReference type="SUPFAM" id="SSF56059">
    <property type="entry name" value="Glutathione synthetase ATP-binding domain-like"/>
    <property type="match status" value="2"/>
</dbReference>
<organism evidence="10">
    <name type="scientific">Panicum hallii</name>
    <dbReference type="NCBI Taxonomy" id="206008"/>
    <lineage>
        <taxon>Eukaryota</taxon>
        <taxon>Viridiplantae</taxon>
        <taxon>Streptophyta</taxon>
        <taxon>Embryophyta</taxon>
        <taxon>Tracheophyta</taxon>
        <taxon>Spermatophyta</taxon>
        <taxon>Magnoliopsida</taxon>
        <taxon>Liliopsida</taxon>
        <taxon>Poales</taxon>
        <taxon>Poaceae</taxon>
        <taxon>PACMAD clade</taxon>
        <taxon>Panicoideae</taxon>
        <taxon>Panicodae</taxon>
        <taxon>Paniceae</taxon>
        <taxon>Panicinae</taxon>
        <taxon>Panicum</taxon>
        <taxon>Panicum sect. Panicum</taxon>
    </lineage>
</organism>
<dbReference type="Pfam" id="PF07478">
    <property type="entry name" value="Dala_Dala_lig_C"/>
    <property type="match status" value="2"/>
</dbReference>
<dbReference type="GO" id="GO:0008716">
    <property type="term" value="F:D-alanine-D-alanine ligase activity"/>
    <property type="evidence" value="ECO:0007669"/>
    <property type="project" value="InterPro"/>
</dbReference>
<dbReference type="GO" id="GO:0046872">
    <property type="term" value="F:metal ion binding"/>
    <property type="evidence" value="ECO:0007669"/>
    <property type="project" value="InterPro"/>
</dbReference>
<dbReference type="InterPro" id="IPR011095">
    <property type="entry name" value="Dala_Dala_lig_C"/>
</dbReference>
<sequence>MPLPRFSTPARVRRALAPPRRALPASSPPLGFASATPALAPRIAVAVAAPLRAVVSAEQRDLGMEAGEQGRPLRVGLVCGGPSAERGVSLNSARSVLDHIQGEDLVVTCYYIDSGMNAFAISPAQLYSNTPSDFDFKLESLAQGFHSLSDFAEHLATNVDIVFPVIHGKFGEDGGIQELLEKAKVPFVGTPSKECQHAFDKHSASLELDTQGFLTVPNFLVEKDKLAKPELEAWFQTVNLSKENGKVIVKPTRAGSSIGVVVAYGVNDAAQKAEEIISEGIDDKVIIEVFLEGGTEFTAIVVDVGIANNSEPVVLLPTEVELQRSSSSDTKEDTIFNYRRKYLPSQQVAYHTPPRFPAEVIDCIRQGISLLFRRLGLHDFARIDGWFLPSPVSSLPSAENSEKFGNTKYGSVLFTDINLISGMEQTSFLFQQASAVGFSHSRILRTVIQHACSRFPSLVPCNNAWTALSRKLKSSKQAEAIHKGTSKQKVFVIFGGDTSERQVSLMSGTNVWLNLQGFDDLDVTPCLLAPANGYFSSHDQDFSVISREVWTLPYSLVLRHTTEEVYAACVEASEPERVEVTSRLREQVMNGLWPALSKHDWFAGFDIAYEEPVKYSLQQWINHVKESGAVVFIAVHGGIGEDGTIQTLLESAGVPYTGPGPIASRTCMNKVATSLAVEHLTSYGVCTIPKDVRATEEVLKSSLVDIWNELIAKLQTETVCVKPARDGCSTGVARLCCPKDLEVYTNALRSKFQRLPANCLSRAHGVIEMPVPPPESLIFEPFIETDEIIISNKLENGSARHLVWKGENDWLEITVGVVGKRGEMHSLNPSITVKESGDILSLEEKFQGGTGINLTPPPATIMSDDALQRCKRSIEIMANSLGLEGFSRIDAFVNVRSGEVLLIEVNTVPGMTPSTVLIHQALAEEPPVYPHKFFRTLLDLAFERTK</sequence>
<evidence type="ECO:0000256" key="7">
    <source>
        <dbReference type="ARBA" id="ARBA00023316"/>
    </source>
</evidence>
<name>A0A2S3H571_9POAL</name>
<dbReference type="PROSITE" id="PS00844">
    <property type="entry name" value="DALA_DALA_LIGASE_2"/>
    <property type="match status" value="1"/>
</dbReference>
<evidence type="ECO:0000256" key="2">
    <source>
        <dbReference type="ARBA" id="ARBA00022598"/>
    </source>
</evidence>
<dbReference type="InterPro" id="IPR013815">
    <property type="entry name" value="ATP_grasp_subdomain_1"/>
</dbReference>